<evidence type="ECO:0000259" key="2">
    <source>
        <dbReference type="PROSITE" id="PS50011"/>
    </source>
</evidence>
<proteinExistence type="predicted"/>
<dbReference type="PROSITE" id="PS50011">
    <property type="entry name" value="PROTEIN_KINASE_DOM"/>
    <property type="match status" value="1"/>
</dbReference>
<evidence type="ECO:0000313" key="3">
    <source>
        <dbReference type="EMBL" id="TFL00766.1"/>
    </source>
</evidence>
<sequence>MAATTIARVYFQNEIIQVPCIDACCTADDFLQQTLDTQQAIGTGHDLTQFCRSGYAVRCTEPRVPATDLIREGEQILKSSKYRVFSISHNAQIRYFTQWSEDFDGTLVSFVMYPPHTLQEIIPQFAGREQPLHSQAFSTWSEVLGYCYEPPGALEKICWNGTWWDHRIAHLGVEPDNIVLDRDGPLTLVDYSTARFIDENSPLIDSAVGTIGWIAPEVERRFGELEKARYCPFRADIWAMGHVLVWKIAVTDPENTWPQMQAGEVDDGGKTKGFERDARED</sequence>
<organism evidence="3 4">
    <name type="scientific">Pterulicium gracile</name>
    <dbReference type="NCBI Taxonomy" id="1884261"/>
    <lineage>
        <taxon>Eukaryota</taxon>
        <taxon>Fungi</taxon>
        <taxon>Dikarya</taxon>
        <taxon>Basidiomycota</taxon>
        <taxon>Agaricomycotina</taxon>
        <taxon>Agaricomycetes</taxon>
        <taxon>Agaricomycetidae</taxon>
        <taxon>Agaricales</taxon>
        <taxon>Pleurotineae</taxon>
        <taxon>Pterulaceae</taxon>
        <taxon>Pterulicium</taxon>
    </lineage>
</organism>
<reference evidence="3 4" key="1">
    <citation type="journal article" date="2019" name="Nat. Ecol. Evol.">
        <title>Megaphylogeny resolves global patterns of mushroom evolution.</title>
        <authorList>
            <person name="Varga T."/>
            <person name="Krizsan K."/>
            <person name="Foldi C."/>
            <person name="Dima B."/>
            <person name="Sanchez-Garcia M."/>
            <person name="Sanchez-Ramirez S."/>
            <person name="Szollosi G.J."/>
            <person name="Szarkandi J.G."/>
            <person name="Papp V."/>
            <person name="Albert L."/>
            <person name="Andreopoulos W."/>
            <person name="Angelini C."/>
            <person name="Antonin V."/>
            <person name="Barry K.W."/>
            <person name="Bougher N.L."/>
            <person name="Buchanan P."/>
            <person name="Buyck B."/>
            <person name="Bense V."/>
            <person name="Catcheside P."/>
            <person name="Chovatia M."/>
            <person name="Cooper J."/>
            <person name="Damon W."/>
            <person name="Desjardin D."/>
            <person name="Finy P."/>
            <person name="Geml J."/>
            <person name="Haridas S."/>
            <person name="Hughes K."/>
            <person name="Justo A."/>
            <person name="Karasinski D."/>
            <person name="Kautmanova I."/>
            <person name="Kiss B."/>
            <person name="Kocsube S."/>
            <person name="Kotiranta H."/>
            <person name="LaButti K.M."/>
            <person name="Lechner B.E."/>
            <person name="Liimatainen K."/>
            <person name="Lipzen A."/>
            <person name="Lukacs Z."/>
            <person name="Mihaltcheva S."/>
            <person name="Morgado L.N."/>
            <person name="Niskanen T."/>
            <person name="Noordeloos M.E."/>
            <person name="Ohm R.A."/>
            <person name="Ortiz-Santana B."/>
            <person name="Ovrebo C."/>
            <person name="Racz N."/>
            <person name="Riley R."/>
            <person name="Savchenko A."/>
            <person name="Shiryaev A."/>
            <person name="Soop K."/>
            <person name="Spirin V."/>
            <person name="Szebenyi C."/>
            <person name="Tomsovsky M."/>
            <person name="Tulloss R.E."/>
            <person name="Uehling J."/>
            <person name="Grigoriev I.V."/>
            <person name="Vagvolgyi C."/>
            <person name="Papp T."/>
            <person name="Martin F.M."/>
            <person name="Miettinen O."/>
            <person name="Hibbett D.S."/>
            <person name="Nagy L.G."/>
        </authorList>
    </citation>
    <scope>NUCLEOTIDE SEQUENCE [LARGE SCALE GENOMIC DNA]</scope>
    <source>
        <strain evidence="3 4">CBS 309.79</strain>
    </source>
</reference>
<dbReference type="Gene3D" id="1.10.510.10">
    <property type="entry name" value="Transferase(Phosphotransferase) domain 1"/>
    <property type="match status" value="1"/>
</dbReference>
<accession>A0A5C3QFJ6</accession>
<dbReference type="STRING" id="1884261.A0A5C3QFJ6"/>
<dbReference type="OrthoDB" id="4062651at2759"/>
<feature type="compositionally biased region" description="Basic and acidic residues" evidence="1">
    <location>
        <begin position="267"/>
        <end position="281"/>
    </location>
</feature>
<dbReference type="AlphaFoldDB" id="A0A5C3QFJ6"/>
<dbReference type="InterPro" id="IPR000719">
    <property type="entry name" value="Prot_kinase_dom"/>
</dbReference>
<evidence type="ECO:0000256" key="1">
    <source>
        <dbReference type="SAM" id="MobiDB-lite"/>
    </source>
</evidence>
<dbReference type="InterPro" id="IPR011009">
    <property type="entry name" value="Kinase-like_dom_sf"/>
</dbReference>
<dbReference type="Pfam" id="PF00069">
    <property type="entry name" value="Pkinase"/>
    <property type="match status" value="1"/>
</dbReference>
<dbReference type="GO" id="GO:0005524">
    <property type="term" value="F:ATP binding"/>
    <property type="evidence" value="ECO:0007669"/>
    <property type="project" value="InterPro"/>
</dbReference>
<feature type="domain" description="Protein kinase" evidence="2">
    <location>
        <begin position="1"/>
        <end position="281"/>
    </location>
</feature>
<evidence type="ECO:0000313" key="4">
    <source>
        <dbReference type="Proteomes" id="UP000305067"/>
    </source>
</evidence>
<dbReference type="Proteomes" id="UP000305067">
    <property type="component" value="Unassembled WGS sequence"/>
</dbReference>
<name>A0A5C3QFJ6_9AGAR</name>
<keyword evidence="4" id="KW-1185">Reference proteome</keyword>
<dbReference type="GO" id="GO:0004672">
    <property type="term" value="F:protein kinase activity"/>
    <property type="evidence" value="ECO:0007669"/>
    <property type="project" value="InterPro"/>
</dbReference>
<dbReference type="SUPFAM" id="SSF56112">
    <property type="entry name" value="Protein kinase-like (PK-like)"/>
    <property type="match status" value="1"/>
</dbReference>
<feature type="region of interest" description="Disordered" evidence="1">
    <location>
        <begin position="257"/>
        <end position="281"/>
    </location>
</feature>
<dbReference type="EMBL" id="ML178827">
    <property type="protein sequence ID" value="TFL00766.1"/>
    <property type="molecule type" value="Genomic_DNA"/>
</dbReference>
<protein>
    <recommendedName>
        <fullName evidence="2">Protein kinase domain-containing protein</fullName>
    </recommendedName>
</protein>
<gene>
    <name evidence="3" type="ORF">BDV98DRAFT_593631</name>
</gene>